<protein>
    <submittedName>
        <fullName evidence="1">Uncharacterized protein</fullName>
    </submittedName>
</protein>
<dbReference type="Pfam" id="PF19562">
    <property type="entry name" value="DUF6084"/>
    <property type="match status" value="1"/>
</dbReference>
<name>A0A6J4TBX1_9ACTN</name>
<sequence length="224" mass="24135">MSVTAASPPGTAPELGFTVLGCEPLPFAASPALRFSLAVDAGSASIRSVMLEAQIRIAATQRSYSEAEQAALGDLFGAPHRWADTLKGLLWTHATVVVPPFEGATVVDLHVPCTYDFDVAAAKYLSGVRDGDIPLDLLFTGTVFYAGAGGALQVNRISWNAEASHRLPVRVWRETMDHYFPGSAWLRVDRERFDRLVAFRARGSLTSWEAVVDALLPPEEPGAP</sequence>
<proteinExistence type="predicted"/>
<dbReference type="InterPro" id="IPR045730">
    <property type="entry name" value="DUF6084"/>
</dbReference>
<dbReference type="AlphaFoldDB" id="A0A6J4TBX1"/>
<reference evidence="1" key="1">
    <citation type="submission" date="2020-02" db="EMBL/GenBank/DDBJ databases">
        <authorList>
            <person name="Meier V. D."/>
        </authorList>
    </citation>
    <scope>NUCLEOTIDE SEQUENCE</scope>
    <source>
        <strain evidence="1">AVDCRST_MAG30</strain>
    </source>
</reference>
<accession>A0A6J4TBX1</accession>
<evidence type="ECO:0000313" key="1">
    <source>
        <dbReference type="EMBL" id="CAA9518510.1"/>
    </source>
</evidence>
<organism evidence="1">
    <name type="scientific">uncultured Solirubrobacteraceae bacterium</name>
    <dbReference type="NCBI Taxonomy" id="1162706"/>
    <lineage>
        <taxon>Bacteria</taxon>
        <taxon>Bacillati</taxon>
        <taxon>Actinomycetota</taxon>
        <taxon>Thermoleophilia</taxon>
        <taxon>Solirubrobacterales</taxon>
        <taxon>Solirubrobacteraceae</taxon>
        <taxon>environmental samples</taxon>
    </lineage>
</organism>
<gene>
    <name evidence="1" type="ORF">AVDCRST_MAG30-2915</name>
</gene>
<dbReference type="EMBL" id="CADCVS010000374">
    <property type="protein sequence ID" value="CAA9518510.1"/>
    <property type="molecule type" value="Genomic_DNA"/>
</dbReference>